<dbReference type="Proteomes" id="UP000033924">
    <property type="component" value="Unassembled WGS sequence"/>
</dbReference>
<evidence type="ECO:0000313" key="1">
    <source>
        <dbReference type="EMBL" id="KKF38067.1"/>
    </source>
</evidence>
<reference evidence="1 2" key="1">
    <citation type="submission" date="2015-01" db="EMBL/GenBank/DDBJ databases">
        <title>Erwinia tracheiphila.</title>
        <authorList>
            <person name="Shapiro L.R."/>
        </authorList>
    </citation>
    <scope>NUCLEOTIDE SEQUENCE [LARGE SCALE GENOMIC DNA]</scope>
    <source>
        <strain evidence="1 2">BuffGH</strain>
    </source>
</reference>
<name>A0A0M2KL71_9GAMM</name>
<comment type="caution">
    <text evidence="1">The sequence shown here is derived from an EMBL/GenBank/DDBJ whole genome shotgun (WGS) entry which is preliminary data.</text>
</comment>
<organism evidence="1 2">
    <name type="scientific">Erwinia tracheiphila</name>
    <dbReference type="NCBI Taxonomy" id="65700"/>
    <lineage>
        <taxon>Bacteria</taxon>
        <taxon>Pseudomonadati</taxon>
        <taxon>Pseudomonadota</taxon>
        <taxon>Gammaproteobacteria</taxon>
        <taxon>Enterobacterales</taxon>
        <taxon>Erwiniaceae</taxon>
        <taxon>Erwinia</taxon>
    </lineage>
</organism>
<dbReference type="EMBL" id="JXNU01000001">
    <property type="protein sequence ID" value="KKF38067.1"/>
    <property type="molecule type" value="Genomic_DNA"/>
</dbReference>
<dbReference type="AlphaFoldDB" id="A0A0M2KL71"/>
<keyword evidence="2" id="KW-1185">Reference proteome</keyword>
<dbReference type="PATRIC" id="fig|65700.7.peg.157"/>
<proteinExistence type="predicted"/>
<sequence>MPVSGLNGNYMDVEYCGLSDTAVAGDVPARRHIAVTLDTGKKHYMRVLRATRQNDAERLYLENNLIFTLCLR</sequence>
<dbReference type="STRING" id="65700.SY86_00605"/>
<accession>A0A0M2KL71</accession>
<gene>
    <name evidence="1" type="ORF">SY86_00605</name>
</gene>
<protein>
    <submittedName>
        <fullName evidence="1">Uncharacterized protein</fullName>
    </submittedName>
</protein>
<evidence type="ECO:0000313" key="2">
    <source>
        <dbReference type="Proteomes" id="UP000033924"/>
    </source>
</evidence>